<evidence type="ECO:0000313" key="4">
    <source>
        <dbReference type="EMBL" id="AHI20402.1"/>
    </source>
</evidence>
<sequence length="449" mass="48892">MSKKSLSPILATAAVVALSATLAPVATAQSSMSSLFSGSSSGSSSSSGNNGGGGNGHAQEVSPGIDTTLIGDLLGPELSEEIGLLVGDLGVMAQFGEGEEIAIIFGDSWRGNKLGNGDWIRIPGVVGVKQNGRIKILRPLNEGDIAQELVDIPEDGILTVIPSDIINIDGTLYMQGMRVRGIGNVLQTHIWRSTDNGQNWDRIGTAKPGFNSGMTNLISWAEGPDGYIYQASTQFQRKDDVYLQRFKPEDIANYGKWEYFQRDTGQWTGKIGKPILSTDVRAGELNLRYIEGHWVLAMFNEQRMAIEVRISREIDTDWNAIKPADVVVSGPWNQTQDENNFSQLYGAYIVPGSTLGHMDLVVSQWKTSDDSRYNSTQFNVKGLDKFFGVTPQTNTMLRMAPQMDESARGNQDVIEVSEAPNTELQQQSAATQGESVETLPEDITVVPLR</sequence>
<evidence type="ECO:0000259" key="3">
    <source>
        <dbReference type="Pfam" id="PF13810"/>
    </source>
</evidence>
<dbReference type="InterPro" id="IPR025442">
    <property type="entry name" value="DUF4185"/>
</dbReference>
<feature type="region of interest" description="Disordered" evidence="1">
    <location>
        <begin position="423"/>
        <end position="449"/>
    </location>
</feature>
<dbReference type="CDD" id="cd15482">
    <property type="entry name" value="Sialidase_non-viral"/>
    <property type="match status" value="1"/>
</dbReference>
<feature type="region of interest" description="Disordered" evidence="1">
    <location>
        <begin position="36"/>
        <end position="61"/>
    </location>
</feature>
<evidence type="ECO:0000256" key="2">
    <source>
        <dbReference type="SAM" id="SignalP"/>
    </source>
</evidence>
<feature type="compositionally biased region" description="Polar residues" evidence="1">
    <location>
        <begin position="423"/>
        <end position="435"/>
    </location>
</feature>
<organism evidence="4 5">
    <name type="scientific">Corynebacterium casei LMG S-19264</name>
    <dbReference type="NCBI Taxonomy" id="1285583"/>
    <lineage>
        <taxon>Bacteria</taxon>
        <taxon>Bacillati</taxon>
        <taxon>Actinomycetota</taxon>
        <taxon>Actinomycetes</taxon>
        <taxon>Mycobacteriales</taxon>
        <taxon>Corynebacteriaceae</taxon>
        <taxon>Corynebacterium</taxon>
    </lineage>
</organism>
<accession>A0ABN4CDK4</accession>
<proteinExistence type="predicted"/>
<keyword evidence="2" id="KW-0732">Signal</keyword>
<feature type="signal peptide" evidence="2">
    <location>
        <begin position="1"/>
        <end position="28"/>
    </location>
</feature>
<evidence type="ECO:0000256" key="1">
    <source>
        <dbReference type="SAM" id="MobiDB-lite"/>
    </source>
</evidence>
<dbReference type="SUPFAM" id="SSF50939">
    <property type="entry name" value="Sialidases"/>
    <property type="match status" value="1"/>
</dbReference>
<feature type="chain" id="PRO_5045743743" description="DUF4185 domain-containing protein" evidence="2">
    <location>
        <begin position="29"/>
        <end position="449"/>
    </location>
</feature>
<name>A0ABN4CDK4_9CORY</name>
<feature type="domain" description="DUF4185" evidence="3">
    <location>
        <begin position="80"/>
        <end position="378"/>
    </location>
</feature>
<keyword evidence="5" id="KW-1185">Reference proteome</keyword>
<evidence type="ECO:0000313" key="5">
    <source>
        <dbReference type="Proteomes" id="UP000019226"/>
    </source>
</evidence>
<dbReference type="EMBL" id="CP004350">
    <property type="protein sequence ID" value="AHI20402.1"/>
    <property type="molecule type" value="Genomic_DNA"/>
</dbReference>
<protein>
    <recommendedName>
        <fullName evidence="3">DUF4185 domain-containing protein</fullName>
    </recommendedName>
</protein>
<dbReference type="InterPro" id="IPR036278">
    <property type="entry name" value="Sialidase_sf"/>
</dbReference>
<reference evidence="5" key="1">
    <citation type="submission" date="2013-02" db="EMBL/GenBank/DDBJ databases">
        <title>The complete genome sequence of Corynebacterium casei LMG S-19264 (=DSM 44701).</title>
        <authorList>
            <person name="Ruckert C."/>
            <person name="Albersmeier A."/>
            <person name="Kalinowski J."/>
        </authorList>
    </citation>
    <scope>NUCLEOTIDE SEQUENCE [LARGE SCALE GENOMIC DNA]</scope>
    <source>
        <strain evidence="5">LMG S-19264</strain>
    </source>
</reference>
<feature type="compositionally biased region" description="Low complexity" evidence="1">
    <location>
        <begin position="36"/>
        <end position="48"/>
    </location>
</feature>
<dbReference type="Pfam" id="PF13810">
    <property type="entry name" value="DUF4185"/>
    <property type="match status" value="1"/>
</dbReference>
<dbReference type="Proteomes" id="UP000019226">
    <property type="component" value="Chromosome"/>
</dbReference>
<gene>
    <name evidence="4" type="ORF">CCASEI_09195</name>
</gene>